<reference evidence="1 2" key="1">
    <citation type="submission" date="2007-07" db="EMBL/GenBank/DDBJ databases">
        <title>Complete sequence of Fervidobacterium nodosum Rt17-B1.</title>
        <authorList>
            <consortium name="US DOE Joint Genome Institute"/>
            <person name="Copeland A."/>
            <person name="Lucas S."/>
            <person name="Lapidus A."/>
            <person name="Barry K."/>
            <person name="Glavina del Rio T."/>
            <person name="Dalin E."/>
            <person name="Tice H."/>
            <person name="Pitluck S."/>
            <person name="Saunders E."/>
            <person name="Brettin T."/>
            <person name="Bruce D."/>
            <person name="Detter J.C."/>
            <person name="Han C."/>
            <person name="Schmutz J."/>
            <person name="Larimer F."/>
            <person name="Land M."/>
            <person name="Hauser L."/>
            <person name="Kyrpides N."/>
            <person name="Mikhailova N."/>
            <person name="Nelson K."/>
            <person name="Gogarten J.P."/>
            <person name="Noll K."/>
            <person name="Richardson P."/>
        </authorList>
    </citation>
    <scope>NUCLEOTIDE SEQUENCE [LARGE SCALE GENOMIC DNA]</scope>
    <source>
        <strain evidence="2">ATCC 35602 / DSM 5306 / Rt17-B1</strain>
    </source>
</reference>
<keyword evidence="2" id="KW-1185">Reference proteome</keyword>
<protein>
    <submittedName>
        <fullName evidence="1">Uncharacterized protein</fullName>
    </submittedName>
</protein>
<dbReference type="HOGENOM" id="CLU_1080723_0_0_0"/>
<dbReference type="EMBL" id="CP000771">
    <property type="protein sequence ID" value="ABS60934.1"/>
    <property type="molecule type" value="Genomic_DNA"/>
</dbReference>
<evidence type="ECO:0000313" key="1">
    <source>
        <dbReference type="EMBL" id="ABS60934.1"/>
    </source>
</evidence>
<dbReference type="KEGG" id="fno:Fnod_1086"/>
<dbReference type="AlphaFoldDB" id="A7HM01"/>
<dbReference type="InterPro" id="IPR032548">
    <property type="entry name" value="DUF4940"/>
</dbReference>
<reference evidence="1 2" key="2">
    <citation type="journal article" date="2009" name="Proc. Natl. Acad. Sci. U.S.A.">
        <title>On the chimeric nature, thermophilic origin, and phylogenetic placement of the Thermotogales.</title>
        <authorList>
            <person name="Zhaxybayeva O."/>
            <person name="Swithers K.S."/>
            <person name="Lapierre P."/>
            <person name="Fournier G.P."/>
            <person name="Bickhart D.M."/>
            <person name="DeBoy R.T."/>
            <person name="Nelson K.E."/>
            <person name="Nesbo C.L."/>
            <person name="Doolittle W.F."/>
            <person name="Gogarten J.P."/>
            <person name="Noll K.M."/>
        </authorList>
    </citation>
    <scope>NUCLEOTIDE SEQUENCE [LARGE SCALE GENOMIC DNA]</scope>
    <source>
        <strain evidence="2">ATCC 35602 / DSM 5306 / Rt17-B1</strain>
    </source>
</reference>
<dbReference type="Proteomes" id="UP000002415">
    <property type="component" value="Chromosome"/>
</dbReference>
<name>A7HM01_FERNB</name>
<dbReference type="STRING" id="381764.Fnod_1086"/>
<dbReference type="RefSeq" id="WP_011994247.1">
    <property type="nucleotide sequence ID" value="NC_009718.1"/>
</dbReference>
<dbReference type="OrthoDB" id="42364at2"/>
<proteinExistence type="predicted"/>
<evidence type="ECO:0000313" key="2">
    <source>
        <dbReference type="Proteomes" id="UP000002415"/>
    </source>
</evidence>
<gene>
    <name evidence="1" type="ordered locus">Fnod_1086</name>
</gene>
<accession>A7HM01</accession>
<dbReference type="Pfam" id="PF16298">
    <property type="entry name" value="DUF4940"/>
    <property type="match status" value="1"/>
</dbReference>
<organism evidence="1 2">
    <name type="scientific">Fervidobacterium nodosum (strain ATCC 35602 / DSM 5306 / Rt17-B1)</name>
    <dbReference type="NCBI Taxonomy" id="381764"/>
    <lineage>
        <taxon>Bacteria</taxon>
        <taxon>Thermotogati</taxon>
        <taxon>Thermotogota</taxon>
        <taxon>Thermotogae</taxon>
        <taxon>Thermotogales</taxon>
        <taxon>Fervidobacteriaceae</taxon>
        <taxon>Fervidobacterium</taxon>
    </lineage>
</organism>
<sequence length="248" mass="29251">MKIYLSKEELELEKQMYADIAINSKVRIEYTYKDEKYLLIPYQIGDLIVLLEVNDEKEIVAQLLDKFVRQWVLENYIYPEEIKILAKHFKTELKKFKILVVKYNSPEEKEFSRYSLSNVTFGVVSHDNLDIHLLSANTEIKTKYGYSISDIVETPEEGLRQALLINKWFGGGNYTELPNIALEKQLEEKSDLEKWLELLSYVLFKDIDEKYFGPIINKLNEFKQETYFNPSKNIEKITLGILVSKIRK</sequence>